<protein>
    <submittedName>
        <fullName evidence="2">Uncharacterized protein</fullName>
    </submittedName>
</protein>
<feature type="region of interest" description="Disordered" evidence="1">
    <location>
        <begin position="149"/>
        <end position="173"/>
    </location>
</feature>
<evidence type="ECO:0000256" key="1">
    <source>
        <dbReference type="SAM" id="MobiDB-lite"/>
    </source>
</evidence>
<comment type="caution">
    <text evidence="2">The sequence shown here is derived from an EMBL/GenBank/DDBJ whole genome shotgun (WGS) entry which is preliminary data.</text>
</comment>
<dbReference type="AlphaFoldDB" id="A0A4C1XFF8"/>
<feature type="region of interest" description="Disordered" evidence="1">
    <location>
        <begin position="1"/>
        <end position="21"/>
    </location>
</feature>
<evidence type="ECO:0000313" key="3">
    <source>
        <dbReference type="Proteomes" id="UP000299102"/>
    </source>
</evidence>
<accession>A0A4C1XFF8</accession>
<reference evidence="2 3" key="1">
    <citation type="journal article" date="2019" name="Commun. Biol.">
        <title>The bagworm genome reveals a unique fibroin gene that provides high tensile strength.</title>
        <authorList>
            <person name="Kono N."/>
            <person name="Nakamura H."/>
            <person name="Ohtoshi R."/>
            <person name="Tomita M."/>
            <person name="Numata K."/>
            <person name="Arakawa K."/>
        </authorList>
    </citation>
    <scope>NUCLEOTIDE SEQUENCE [LARGE SCALE GENOMIC DNA]</scope>
</reference>
<gene>
    <name evidence="2" type="ORF">EVAR_41728_1</name>
</gene>
<sequence>MNVSDSDKQNDESKLIDDHEQTQRIASAIYFSVSDIGSTDNKITPGERERHRGPGRRSKTPTIRYYRFNGNVENKRLHKPGAAHLLSALLSTAMVHGAEFAKGSFRSVALANTASWASITFELPTERSRFLRELIKTNKILGLGVKPISRQKAARSPRGEPAAPAHASRPHYR</sequence>
<evidence type="ECO:0000313" key="2">
    <source>
        <dbReference type="EMBL" id="GBP61913.1"/>
    </source>
</evidence>
<name>A0A4C1XFF8_EUMVA</name>
<dbReference type="EMBL" id="BGZK01000826">
    <property type="protein sequence ID" value="GBP61913.1"/>
    <property type="molecule type" value="Genomic_DNA"/>
</dbReference>
<keyword evidence="3" id="KW-1185">Reference proteome</keyword>
<dbReference type="Proteomes" id="UP000299102">
    <property type="component" value="Unassembled WGS sequence"/>
</dbReference>
<proteinExistence type="predicted"/>
<feature type="region of interest" description="Disordered" evidence="1">
    <location>
        <begin position="39"/>
        <end position="59"/>
    </location>
</feature>
<organism evidence="2 3">
    <name type="scientific">Eumeta variegata</name>
    <name type="common">Bagworm moth</name>
    <name type="synonym">Eumeta japonica</name>
    <dbReference type="NCBI Taxonomy" id="151549"/>
    <lineage>
        <taxon>Eukaryota</taxon>
        <taxon>Metazoa</taxon>
        <taxon>Ecdysozoa</taxon>
        <taxon>Arthropoda</taxon>
        <taxon>Hexapoda</taxon>
        <taxon>Insecta</taxon>
        <taxon>Pterygota</taxon>
        <taxon>Neoptera</taxon>
        <taxon>Endopterygota</taxon>
        <taxon>Lepidoptera</taxon>
        <taxon>Glossata</taxon>
        <taxon>Ditrysia</taxon>
        <taxon>Tineoidea</taxon>
        <taxon>Psychidae</taxon>
        <taxon>Oiketicinae</taxon>
        <taxon>Eumeta</taxon>
    </lineage>
</organism>